<dbReference type="EMBL" id="BSXW01000215">
    <property type="protein sequence ID" value="GMF15066.1"/>
    <property type="molecule type" value="Genomic_DNA"/>
</dbReference>
<name>A0A9W6TLF1_9STRA</name>
<gene>
    <name evidence="2" type="ORF">Plil01_000510200</name>
</gene>
<evidence type="ECO:0000313" key="3">
    <source>
        <dbReference type="Proteomes" id="UP001165083"/>
    </source>
</evidence>
<dbReference type="OrthoDB" id="116670at2759"/>
<comment type="caution">
    <text evidence="2">The sequence shown here is derived from an EMBL/GenBank/DDBJ whole genome shotgun (WGS) entry which is preliminary data.</text>
</comment>
<evidence type="ECO:0000256" key="1">
    <source>
        <dbReference type="SAM" id="MobiDB-lite"/>
    </source>
</evidence>
<dbReference type="Proteomes" id="UP001165083">
    <property type="component" value="Unassembled WGS sequence"/>
</dbReference>
<evidence type="ECO:0000313" key="2">
    <source>
        <dbReference type="EMBL" id="GMF15066.1"/>
    </source>
</evidence>
<feature type="region of interest" description="Disordered" evidence="1">
    <location>
        <begin position="144"/>
        <end position="164"/>
    </location>
</feature>
<dbReference type="AlphaFoldDB" id="A0A9W6TLF1"/>
<sequence>MKVPPNATSVCQPADATWNGPLKVRLRNRWIRHLREQLRARQPGVTFKLKAPDRKLLISWIHDTWSAVHASTISAGFKKCGFIERLDANDEDASTTAATNEMLENAGDIVDEVLSAGCLDKSVGAFSVDDDFDDMFRAGLLNLHQKESHDSDQRDATSHDARPQGAEVLHDVNVLDKEHPLTKEELLGRSAHVKQLHEETRPHGVKGLANAVELVAKAPAPKVPSVVKLTLVELTALRWPRRCRPWWSRP</sequence>
<keyword evidence="3" id="KW-1185">Reference proteome</keyword>
<reference evidence="2" key="1">
    <citation type="submission" date="2023-04" db="EMBL/GenBank/DDBJ databases">
        <title>Phytophthora lilii NBRC 32176.</title>
        <authorList>
            <person name="Ichikawa N."/>
            <person name="Sato H."/>
            <person name="Tonouchi N."/>
        </authorList>
    </citation>
    <scope>NUCLEOTIDE SEQUENCE</scope>
    <source>
        <strain evidence="2">NBRC 32176</strain>
    </source>
</reference>
<accession>A0A9W6TLF1</accession>
<protein>
    <submittedName>
        <fullName evidence="2">Unnamed protein product</fullName>
    </submittedName>
</protein>
<proteinExistence type="predicted"/>
<organism evidence="2 3">
    <name type="scientific">Phytophthora lilii</name>
    <dbReference type="NCBI Taxonomy" id="2077276"/>
    <lineage>
        <taxon>Eukaryota</taxon>
        <taxon>Sar</taxon>
        <taxon>Stramenopiles</taxon>
        <taxon>Oomycota</taxon>
        <taxon>Peronosporomycetes</taxon>
        <taxon>Peronosporales</taxon>
        <taxon>Peronosporaceae</taxon>
        <taxon>Phytophthora</taxon>
    </lineage>
</organism>